<accession>A0ACD3ACZ2</accession>
<reference evidence="1 2" key="1">
    <citation type="journal article" date="2019" name="Nat. Ecol. Evol.">
        <title>Megaphylogeny resolves global patterns of mushroom evolution.</title>
        <authorList>
            <person name="Varga T."/>
            <person name="Krizsan K."/>
            <person name="Foldi C."/>
            <person name="Dima B."/>
            <person name="Sanchez-Garcia M."/>
            <person name="Sanchez-Ramirez S."/>
            <person name="Szollosi G.J."/>
            <person name="Szarkandi J.G."/>
            <person name="Papp V."/>
            <person name="Albert L."/>
            <person name="Andreopoulos W."/>
            <person name="Angelini C."/>
            <person name="Antonin V."/>
            <person name="Barry K.W."/>
            <person name="Bougher N.L."/>
            <person name="Buchanan P."/>
            <person name="Buyck B."/>
            <person name="Bense V."/>
            <person name="Catcheside P."/>
            <person name="Chovatia M."/>
            <person name="Cooper J."/>
            <person name="Damon W."/>
            <person name="Desjardin D."/>
            <person name="Finy P."/>
            <person name="Geml J."/>
            <person name="Haridas S."/>
            <person name="Hughes K."/>
            <person name="Justo A."/>
            <person name="Karasinski D."/>
            <person name="Kautmanova I."/>
            <person name="Kiss B."/>
            <person name="Kocsube S."/>
            <person name="Kotiranta H."/>
            <person name="LaButti K.M."/>
            <person name="Lechner B.E."/>
            <person name="Liimatainen K."/>
            <person name="Lipzen A."/>
            <person name="Lukacs Z."/>
            <person name="Mihaltcheva S."/>
            <person name="Morgado L.N."/>
            <person name="Niskanen T."/>
            <person name="Noordeloos M.E."/>
            <person name="Ohm R.A."/>
            <person name="Ortiz-Santana B."/>
            <person name="Ovrebo C."/>
            <person name="Racz N."/>
            <person name="Riley R."/>
            <person name="Savchenko A."/>
            <person name="Shiryaev A."/>
            <person name="Soop K."/>
            <person name="Spirin V."/>
            <person name="Szebenyi C."/>
            <person name="Tomsovsky M."/>
            <person name="Tulloss R.E."/>
            <person name="Uehling J."/>
            <person name="Grigoriev I.V."/>
            <person name="Vagvolgyi C."/>
            <person name="Papp T."/>
            <person name="Martin F.M."/>
            <person name="Miettinen O."/>
            <person name="Hibbett D.S."/>
            <person name="Nagy L.G."/>
        </authorList>
    </citation>
    <scope>NUCLEOTIDE SEQUENCE [LARGE SCALE GENOMIC DNA]</scope>
    <source>
        <strain evidence="1 2">NL-1719</strain>
    </source>
</reference>
<gene>
    <name evidence="1" type="ORF">BDN72DRAFT_862140</name>
</gene>
<evidence type="ECO:0000313" key="2">
    <source>
        <dbReference type="Proteomes" id="UP000308600"/>
    </source>
</evidence>
<protein>
    <submittedName>
        <fullName evidence="1">Uncharacterized protein</fullName>
    </submittedName>
</protein>
<proteinExistence type="predicted"/>
<evidence type="ECO:0000313" key="1">
    <source>
        <dbReference type="EMBL" id="TFK63386.1"/>
    </source>
</evidence>
<dbReference type="EMBL" id="ML208525">
    <property type="protein sequence ID" value="TFK63386.1"/>
    <property type="molecule type" value="Genomic_DNA"/>
</dbReference>
<dbReference type="Proteomes" id="UP000308600">
    <property type="component" value="Unassembled WGS sequence"/>
</dbReference>
<name>A0ACD3ACZ2_9AGAR</name>
<keyword evidence="2" id="KW-1185">Reference proteome</keyword>
<organism evidence="1 2">
    <name type="scientific">Pluteus cervinus</name>
    <dbReference type="NCBI Taxonomy" id="181527"/>
    <lineage>
        <taxon>Eukaryota</taxon>
        <taxon>Fungi</taxon>
        <taxon>Dikarya</taxon>
        <taxon>Basidiomycota</taxon>
        <taxon>Agaricomycotina</taxon>
        <taxon>Agaricomycetes</taxon>
        <taxon>Agaricomycetidae</taxon>
        <taxon>Agaricales</taxon>
        <taxon>Pluteineae</taxon>
        <taxon>Pluteaceae</taxon>
        <taxon>Pluteus</taxon>
    </lineage>
</organism>
<sequence length="430" mass="48516">MASTSKATDRKTEIVEGFSAMPSAIDLSQEILDEIVGHLHDETETLQILSVVSSSFLPICRALLFYSLRLGFDNCALWDSRLRDCQTIGFAIKDVELRVAGFQDEEERYLLNLLDRVAGPIKLTLCNPPQYSAAFWTDMPVSLQQTIARIIARPIVQSITAIKFMNIPISLFLGMRNCQRLELVYCSFATPDVPTPDPGPKSSVNALLVSESQSLYAKTQQPLYEFVGHSAFPLDVTNLSRLHVELFPENVERVRHLLSVCAQSLHRLSFFIRGATASVRHLPALQVLEIKLDITHYSLHPQLMHSVLSAFLHTLESLRASPDEGLQARDHHLPNLTEIYIPTTIVPSYFQQVPQKFWADLNALLTGLSPIRVRIVAMCLDEKREKMPDLRVFLPTLERTGRLTLTNEYWGTLSNSRGNYLGRLAVERMC</sequence>